<evidence type="ECO:0000256" key="3">
    <source>
        <dbReference type="ARBA" id="ARBA00022679"/>
    </source>
</evidence>
<dbReference type="OrthoDB" id="3512640at2759"/>
<comment type="cofactor">
    <cofactor evidence="1 6">
        <name>pyridoxal 5'-phosphate</name>
        <dbReference type="ChEBI" id="CHEBI:597326"/>
    </cofactor>
</comment>
<dbReference type="GO" id="GO:0071269">
    <property type="term" value="P:L-homocysteine biosynthetic process"/>
    <property type="evidence" value="ECO:0007669"/>
    <property type="project" value="TreeGrafter"/>
</dbReference>
<keyword evidence="4 5" id="KW-0663">Pyridoxal phosphate</keyword>
<dbReference type="EMBL" id="MBFT01000734">
    <property type="protein sequence ID" value="PVU87534.1"/>
    <property type="molecule type" value="Genomic_DNA"/>
</dbReference>
<dbReference type="InterPro" id="IPR006235">
    <property type="entry name" value="OAc-hSer/O-AcSer_sulfhydrylase"/>
</dbReference>
<dbReference type="InterPro" id="IPR015424">
    <property type="entry name" value="PyrdxlP-dep_Trfase"/>
</dbReference>
<evidence type="ECO:0000256" key="2">
    <source>
        <dbReference type="ARBA" id="ARBA00009077"/>
    </source>
</evidence>
<dbReference type="Gene3D" id="3.40.640.10">
    <property type="entry name" value="Type I PLP-dependent aspartate aminotransferase-like (Major domain)"/>
    <property type="match status" value="1"/>
</dbReference>
<dbReference type="GO" id="GO:0005737">
    <property type="term" value="C:cytoplasm"/>
    <property type="evidence" value="ECO:0007669"/>
    <property type="project" value="TreeGrafter"/>
</dbReference>
<comment type="similarity">
    <text evidence="2 6">Belongs to the trans-sulfuration enzymes family.</text>
</comment>
<protein>
    <recommendedName>
        <fullName evidence="9">O-acetylhomoserine aminocarboxypropyltransferase</fullName>
    </recommendedName>
</protein>
<evidence type="ECO:0000313" key="7">
    <source>
        <dbReference type="EMBL" id="PVU87534.1"/>
    </source>
</evidence>
<dbReference type="GO" id="GO:0019346">
    <property type="term" value="P:transsulfuration"/>
    <property type="evidence" value="ECO:0007669"/>
    <property type="project" value="InterPro"/>
</dbReference>
<dbReference type="AlphaFoldDB" id="A0A2T9Y5H1"/>
<dbReference type="GO" id="GO:0003961">
    <property type="term" value="F:O-acetylhomoserine aminocarboxypropyltransferase activity"/>
    <property type="evidence" value="ECO:0007669"/>
    <property type="project" value="TreeGrafter"/>
</dbReference>
<keyword evidence="3" id="KW-0808">Transferase</keyword>
<dbReference type="Pfam" id="PF01053">
    <property type="entry name" value="Cys_Met_Meta_PP"/>
    <property type="match status" value="1"/>
</dbReference>
<dbReference type="InterPro" id="IPR000277">
    <property type="entry name" value="Cys/Met-Metab_PyrdxlP-dep_enz"/>
</dbReference>
<dbReference type="PIRSF" id="PIRSF001434">
    <property type="entry name" value="CGS"/>
    <property type="match status" value="1"/>
</dbReference>
<evidence type="ECO:0008006" key="9">
    <source>
        <dbReference type="Google" id="ProtNLM"/>
    </source>
</evidence>
<dbReference type="GO" id="GO:0006535">
    <property type="term" value="P:cysteine biosynthetic process from serine"/>
    <property type="evidence" value="ECO:0007669"/>
    <property type="project" value="TreeGrafter"/>
</dbReference>
<dbReference type="SUPFAM" id="SSF53383">
    <property type="entry name" value="PLP-dependent transferases"/>
    <property type="match status" value="1"/>
</dbReference>
<reference evidence="7 8" key="1">
    <citation type="journal article" date="2018" name="MBio">
        <title>Comparative Genomics Reveals the Core Gene Toolbox for the Fungus-Insect Symbiosis.</title>
        <authorList>
            <person name="Wang Y."/>
            <person name="Stata M."/>
            <person name="Wang W."/>
            <person name="Stajich J.E."/>
            <person name="White M.M."/>
            <person name="Moncalvo J.M."/>
        </authorList>
    </citation>
    <scope>NUCLEOTIDE SEQUENCE [LARGE SCALE GENOMIC DNA]</scope>
    <source>
        <strain evidence="7 8">AUS-77-4</strain>
    </source>
</reference>
<dbReference type="InterPro" id="IPR015421">
    <property type="entry name" value="PyrdxlP-dep_Trfase_major"/>
</dbReference>
<dbReference type="PANTHER" id="PTHR43797">
    <property type="entry name" value="HOMOCYSTEINE/CYSTEINE SYNTHASE"/>
    <property type="match status" value="1"/>
</dbReference>
<comment type="caution">
    <text evidence="7">The sequence shown here is derived from an EMBL/GenBank/DDBJ whole genome shotgun (WGS) entry which is preliminary data.</text>
</comment>
<dbReference type="STRING" id="61424.A0A2T9Y5H1"/>
<evidence type="ECO:0000256" key="5">
    <source>
        <dbReference type="PIRSR" id="PIRSR001434-2"/>
    </source>
</evidence>
<dbReference type="PROSITE" id="PS00868">
    <property type="entry name" value="CYS_MET_METAB_PP"/>
    <property type="match status" value="1"/>
</dbReference>
<dbReference type="InterPro" id="IPR015422">
    <property type="entry name" value="PyrdxlP-dep_Trfase_small"/>
</dbReference>
<dbReference type="GO" id="GO:0004124">
    <property type="term" value="F:cysteine synthase activity"/>
    <property type="evidence" value="ECO:0007669"/>
    <property type="project" value="TreeGrafter"/>
</dbReference>
<dbReference type="PANTHER" id="PTHR43797:SF2">
    <property type="entry name" value="HOMOCYSTEINE_CYSTEINE SYNTHASE"/>
    <property type="match status" value="1"/>
</dbReference>
<accession>A0A2T9Y5H1</accession>
<evidence type="ECO:0000256" key="6">
    <source>
        <dbReference type="RuleBase" id="RU362118"/>
    </source>
</evidence>
<evidence type="ECO:0000313" key="8">
    <source>
        <dbReference type="Proteomes" id="UP000245699"/>
    </source>
</evidence>
<evidence type="ECO:0000256" key="1">
    <source>
        <dbReference type="ARBA" id="ARBA00001933"/>
    </source>
</evidence>
<dbReference type="Proteomes" id="UP000245699">
    <property type="component" value="Unassembled WGS sequence"/>
</dbReference>
<organism evidence="7 8">
    <name type="scientific">Furculomyces boomerangus</name>
    <dbReference type="NCBI Taxonomy" id="61424"/>
    <lineage>
        <taxon>Eukaryota</taxon>
        <taxon>Fungi</taxon>
        <taxon>Fungi incertae sedis</taxon>
        <taxon>Zoopagomycota</taxon>
        <taxon>Kickxellomycotina</taxon>
        <taxon>Harpellomycetes</taxon>
        <taxon>Harpellales</taxon>
        <taxon>Harpellaceae</taxon>
        <taxon>Furculomyces</taxon>
    </lineage>
</organism>
<dbReference type="InterPro" id="IPR054542">
    <property type="entry name" value="Cys_met_metab_PP"/>
</dbReference>
<dbReference type="GO" id="GO:0030170">
    <property type="term" value="F:pyridoxal phosphate binding"/>
    <property type="evidence" value="ECO:0007669"/>
    <property type="project" value="InterPro"/>
</dbReference>
<keyword evidence="8" id="KW-1185">Reference proteome</keyword>
<dbReference type="FunFam" id="3.40.640.10:FF:000035">
    <property type="entry name" value="O-succinylhomoserine sulfhydrylase"/>
    <property type="match status" value="1"/>
</dbReference>
<name>A0A2T9Y5H1_9FUNG</name>
<feature type="modified residue" description="N6-(pyridoxal phosphate)lysine" evidence="5">
    <location>
        <position position="211"/>
    </location>
</feature>
<proteinExistence type="inferred from homology"/>
<dbReference type="NCBIfam" id="TIGR01326">
    <property type="entry name" value="OAH_OAS_sulfhy"/>
    <property type="match status" value="1"/>
</dbReference>
<gene>
    <name evidence="7" type="ORF">BB559_005991</name>
</gene>
<sequence length="437" mass="47232">MTIEKEFHFETLQVHGGQEVDPTTRSRAVPIYATSSYVFTDAQDGADLFSLKKDGNIYSRVGNPTVDVLEKRLSLLEGGVAAVATSSGSAAIFSAIINIAQAGDNIVSTSFLYGGTYNLFKVTLPRLGIKVKFAKSDNAQEIESLFDENTKAVFLETIGNPKYNVPNFEEVAEVAHKFGVPVIVDNTFGMGGYLCRPIDHGADIVVHSTTKWIGGHGINIGGVIIDGGKFPWNNGRFPLLSEPSDGYHGLVFWDTFGSDNASKPNTAFAVKVRTEILRDTGPCQSAFGAWTFLQGLETLSLRAERHCQNALALAKWLENHEKVAWVSYLGLESHEYHEQAKKTLRNGFGGVFSFGVKGGPNSGPDFISNVVLSSHLANVGDAKTLVIHPSSTTHSQLSDEEKAASGVTPDLIRVSVGIEHIDDIIADFAQSLNSIQI</sequence>
<dbReference type="Gene3D" id="3.90.1150.10">
    <property type="entry name" value="Aspartate Aminotransferase, domain 1"/>
    <property type="match status" value="1"/>
</dbReference>
<evidence type="ECO:0000256" key="4">
    <source>
        <dbReference type="ARBA" id="ARBA00022898"/>
    </source>
</evidence>
<dbReference type="CDD" id="cd00614">
    <property type="entry name" value="CGS_like"/>
    <property type="match status" value="1"/>
</dbReference>